<dbReference type="AlphaFoldDB" id="A0A368FBW9"/>
<dbReference type="EMBL" id="JOJR01001833">
    <property type="protein sequence ID" value="RCN29664.1"/>
    <property type="molecule type" value="Genomic_DNA"/>
</dbReference>
<gene>
    <name evidence="1" type="ORF">ANCCAN_24575</name>
</gene>
<protein>
    <submittedName>
        <fullName evidence="1">Uncharacterized protein</fullName>
    </submittedName>
</protein>
<comment type="caution">
    <text evidence="1">The sequence shown here is derived from an EMBL/GenBank/DDBJ whole genome shotgun (WGS) entry which is preliminary data.</text>
</comment>
<reference evidence="1 2" key="1">
    <citation type="submission" date="2014-10" db="EMBL/GenBank/DDBJ databases">
        <title>Draft genome of the hookworm Ancylostoma caninum.</title>
        <authorList>
            <person name="Mitreva M."/>
        </authorList>
    </citation>
    <scope>NUCLEOTIDE SEQUENCE [LARGE SCALE GENOMIC DNA]</scope>
    <source>
        <strain evidence="1 2">Baltimore</strain>
    </source>
</reference>
<accession>A0A368FBW9</accession>
<dbReference type="STRING" id="29170.A0A368FBW9"/>
<dbReference type="OrthoDB" id="5874601at2759"/>
<keyword evidence="2" id="KW-1185">Reference proteome</keyword>
<sequence>MIPGQICNQLPSIVNEKVNSRLAGLPQSIAVSQMLSMFGGALTGGLGGPTPTAQYCQNQCHGNQPINQAKPSLSLPAAPAPAVVAPAPAVAYQQNVAAAPAPAPQIPQAAYNERPAAARGLPQRVYQTNQATVLRRISSPARPVAHAAPTSRYRAIPYRSGNEQKMDVCHCRYLPCGIVSIVINVCNQPKK</sequence>
<organism evidence="1 2">
    <name type="scientific">Ancylostoma caninum</name>
    <name type="common">Dog hookworm</name>
    <dbReference type="NCBI Taxonomy" id="29170"/>
    <lineage>
        <taxon>Eukaryota</taxon>
        <taxon>Metazoa</taxon>
        <taxon>Ecdysozoa</taxon>
        <taxon>Nematoda</taxon>
        <taxon>Chromadorea</taxon>
        <taxon>Rhabditida</taxon>
        <taxon>Rhabditina</taxon>
        <taxon>Rhabditomorpha</taxon>
        <taxon>Strongyloidea</taxon>
        <taxon>Ancylostomatidae</taxon>
        <taxon>Ancylostomatinae</taxon>
        <taxon>Ancylostoma</taxon>
    </lineage>
</organism>
<dbReference type="Proteomes" id="UP000252519">
    <property type="component" value="Unassembled WGS sequence"/>
</dbReference>
<name>A0A368FBW9_ANCCA</name>
<evidence type="ECO:0000313" key="1">
    <source>
        <dbReference type="EMBL" id="RCN29664.1"/>
    </source>
</evidence>
<proteinExistence type="predicted"/>
<evidence type="ECO:0000313" key="2">
    <source>
        <dbReference type="Proteomes" id="UP000252519"/>
    </source>
</evidence>